<dbReference type="SUPFAM" id="SSF53474">
    <property type="entry name" value="alpha/beta-Hydrolases"/>
    <property type="match status" value="1"/>
</dbReference>
<dbReference type="Pfam" id="PF07819">
    <property type="entry name" value="PGAP1"/>
    <property type="match status" value="1"/>
</dbReference>
<dbReference type="InterPro" id="IPR012908">
    <property type="entry name" value="PGAP1-ab_dom-like"/>
</dbReference>
<comment type="caution">
    <text evidence="3">The sequence shown here is derived from an EMBL/GenBank/DDBJ whole genome shotgun (WGS) entry which is preliminary data.</text>
</comment>
<gene>
    <name evidence="3" type="ORF">BJ994_003144</name>
</gene>
<organism evidence="3 4">
    <name type="scientific">Arthrobacter pigmenti</name>
    <dbReference type="NCBI Taxonomy" id="271432"/>
    <lineage>
        <taxon>Bacteria</taxon>
        <taxon>Bacillati</taxon>
        <taxon>Actinomycetota</taxon>
        <taxon>Actinomycetes</taxon>
        <taxon>Micrococcales</taxon>
        <taxon>Micrococcaceae</taxon>
        <taxon>Arthrobacter</taxon>
    </lineage>
</organism>
<dbReference type="EMBL" id="JAATJL010000001">
    <property type="protein sequence ID" value="NJC24068.1"/>
    <property type="molecule type" value="Genomic_DNA"/>
</dbReference>
<keyword evidence="4" id="KW-1185">Reference proteome</keyword>
<dbReference type="AlphaFoldDB" id="A0A846RL19"/>
<dbReference type="GO" id="GO:0016788">
    <property type="term" value="F:hydrolase activity, acting on ester bonds"/>
    <property type="evidence" value="ECO:0007669"/>
    <property type="project" value="InterPro"/>
</dbReference>
<evidence type="ECO:0000313" key="3">
    <source>
        <dbReference type="EMBL" id="NJC24068.1"/>
    </source>
</evidence>
<evidence type="ECO:0000313" key="4">
    <source>
        <dbReference type="Proteomes" id="UP000547458"/>
    </source>
</evidence>
<proteinExistence type="predicted"/>
<feature type="domain" description="GPI inositol-deacylase PGAP1-like alpha/beta" evidence="2">
    <location>
        <begin position="209"/>
        <end position="322"/>
    </location>
</feature>
<name>A0A846RL19_9MICC</name>
<accession>A0A846RL19</accession>
<dbReference type="Gene3D" id="3.40.50.1820">
    <property type="entry name" value="alpha/beta hydrolase"/>
    <property type="match status" value="1"/>
</dbReference>
<dbReference type="InterPro" id="IPR029058">
    <property type="entry name" value="AB_hydrolase_fold"/>
</dbReference>
<dbReference type="RefSeq" id="WP_167995366.1">
    <property type="nucleotide sequence ID" value="NZ_JAATJL010000001.1"/>
</dbReference>
<protein>
    <submittedName>
        <fullName evidence="3">Pimeloyl-ACP methyl ester carboxylesterase</fullName>
    </submittedName>
</protein>
<reference evidence="3 4" key="1">
    <citation type="submission" date="2020-03" db="EMBL/GenBank/DDBJ databases">
        <title>Sequencing the genomes of 1000 actinobacteria strains.</title>
        <authorList>
            <person name="Klenk H.-P."/>
        </authorList>
    </citation>
    <scope>NUCLEOTIDE SEQUENCE [LARGE SCALE GENOMIC DNA]</scope>
    <source>
        <strain evidence="3 4">DSM 16403</strain>
    </source>
</reference>
<feature type="region of interest" description="Disordered" evidence="1">
    <location>
        <begin position="391"/>
        <end position="413"/>
    </location>
</feature>
<feature type="compositionally biased region" description="Basic and acidic residues" evidence="1">
    <location>
        <begin position="396"/>
        <end position="413"/>
    </location>
</feature>
<dbReference type="Proteomes" id="UP000547458">
    <property type="component" value="Unassembled WGS sequence"/>
</dbReference>
<evidence type="ECO:0000259" key="2">
    <source>
        <dbReference type="Pfam" id="PF07819"/>
    </source>
</evidence>
<sequence length="413" mass="43438">MSDDLLPVVARPDQDAIARVVGGAGGIRFQWEELDRGVQVIQNAAERMREVMDGVGWMAVGVTRLQSCPAGVKVYAAGSRALDSVHAAQASVQAAEAELQETADRIRLSRVGYAMAELEVHLRFAALAPIQDLSDSVSSLPFLSSHLRVQKTGTSEVALSGTVEGLLARVSQVEGEPGSAFEVLEVEGESGLTYVVVLQGTEGSEWANAFSAVGVTEAEQADSLYVNDAVARGLEEAGAPEGANVVLVGYSQGGMHAMNLANSGPVQEKYSVSTVITAGSPTDDEAAPESTNYLHLKHELDAVPWADMQPKADARNQVTVVQDNPVFLLPGEDFGLGPAHKLRSYEAGARAVDDSAHPSIAPITAALGAAVVGSTAKRHVFSVTRPSLFPAPTPRRSAEVRKLGGRGVKDAKR</sequence>
<evidence type="ECO:0000256" key="1">
    <source>
        <dbReference type="SAM" id="MobiDB-lite"/>
    </source>
</evidence>